<dbReference type="Pfam" id="PF04773">
    <property type="entry name" value="FecR"/>
    <property type="match status" value="1"/>
</dbReference>
<dbReference type="PIRSF" id="PIRSF018266">
    <property type="entry name" value="FecR"/>
    <property type="match status" value="1"/>
</dbReference>
<dbReference type="AlphaFoldDB" id="A0A0H2ZA66"/>
<keyword evidence="1" id="KW-0472">Membrane</keyword>
<evidence type="ECO:0000313" key="4">
    <source>
        <dbReference type="EMBL" id="ABJ11565.1"/>
    </source>
</evidence>
<dbReference type="Gene3D" id="2.60.120.1440">
    <property type="match status" value="1"/>
</dbReference>
<proteinExistence type="predicted"/>
<evidence type="ECO:0000259" key="3">
    <source>
        <dbReference type="Pfam" id="PF16220"/>
    </source>
</evidence>
<dbReference type="RefSeq" id="WP_003139296.1">
    <property type="nucleotide sequence ID" value="NC_008463.1"/>
</dbReference>
<dbReference type="GO" id="GO:0016989">
    <property type="term" value="F:sigma factor antagonist activity"/>
    <property type="evidence" value="ECO:0007669"/>
    <property type="project" value="TreeGrafter"/>
</dbReference>
<feature type="transmembrane region" description="Helical" evidence="1">
    <location>
        <begin position="93"/>
        <end position="114"/>
    </location>
</feature>
<dbReference type="KEGG" id="pau:PA14_33780"/>
<keyword evidence="1 4" id="KW-0812">Transmembrane</keyword>
<dbReference type="HOGENOM" id="CLU_050192_0_1_6"/>
<evidence type="ECO:0000256" key="1">
    <source>
        <dbReference type="SAM" id="Phobius"/>
    </source>
</evidence>
<keyword evidence="1" id="KW-1133">Transmembrane helix</keyword>
<protein>
    <submittedName>
        <fullName evidence="4">Putative transmembrane sensor</fullName>
    </submittedName>
</protein>
<name>A0A0H2ZA66_PSEAB</name>
<dbReference type="BioCyc" id="PAER208963:G1G74-2842-MONOMER"/>
<sequence>MKTPSPADSDTLVQDAAHWCMRLHAEDFSEEERGEFQRWLAADPRHAAEYAEMEEIWALSELLPRTPAPELRNHAATRPFGRRRRGWKSQARAAALALLMLPTAGYLGWLQGWIPSSYQRYEAEGNVRHAVLPDGSEVELDLNTQLSFANFKDIRRVSLDRGEAYFHVTHDSAHPFVVKAGNGSITVTGTRFNVWKYQDNVVVTVTEGSVKVRSEGSGNDSSLTPGMQASYYPGLLQPLVEAVDTRQTLAWREGRLVLDDLPLSKALPLINRYLDAPLVLGDRSAAKLRIGGIYSTRDIRSLVDALPKVLPVDLEHREDGSIRISSRYAQL</sequence>
<dbReference type="InterPro" id="IPR006860">
    <property type="entry name" value="FecR"/>
</dbReference>
<evidence type="ECO:0000259" key="2">
    <source>
        <dbReference type="Pfam" id="PF04773"/>
    </source>
</evidence>
<dbReference type="PANTHER" id="PTHR30273">
    <property type="entry name" value="PERIPLASMIC SIGNAL SENSOR AND SIGMA FACTOR ACTIVATOR FECR-RELATED"/>
    <property type="match status" value="1"/>
</dbReference>
<organism evidence="4 5">
    <name type="scientific">Pseudomonas aeruginosa (strain UCBPP-PA14)</name>
    <dbReference type="NCBI Taxonomy" id="208963"/>
    <lineage>
        <taxon>Bacteria</taxon>
        <taxon>Pseudomonadati</taxon>
        <taxon>Pseudomonadota</taxon>
        <taxon>Gammaproteobacteria</taxon>
        <taxon>Pseudomonadales</taxon>
        <taxon>Pseudomonadaceae</taxon>
        <taxon>Pseudomonas</taxon>
    </lineage>
</organism>
<accession>A0A0H2ZA66</accession>
<dbReference type="InterPro" id="IPR032623">
    <property type="entry name" value="FecR_N"/>
</dbReference>
<feature type="domain" description="FecR protein" evidence="2">
    <location>
        <begin position="124"/>
        <end position="211"/>
    </location>
</feature>
<feature type="domain" description="FecR N-terminal" evidence="3">
    <location>
        <begin position="14"/>
        <end position="55"/>
    </location>
</feature>
<evidence type="ECO:0000313" key="5">
    <source>
        <dbReference type="Proteomes" id="UP000000653"/>
    </source>
</evidence>
<dbReference type="InterPro" id="IPR012373">
    <property type="entry name" value="Ferrdict_sens_TM"/>
</dbReference>
<dbReference type="PANTHER" id="PTHR30273:SF2">
    <property type="entry name" value="PROTEIN FECR"/>
    <property type="match status" value="1"/>
</dbReference>
<gene>
    <name evidence="4" type="ordered locus">PA14_33780</name>
</gene>
<dbReference type="Pfam" id="PF16220">
    <property type="entry name" value="DUF4880"/>
    <property type="match status" value="1"/>
</dbReference>
<dbReference type="EMBL" id="CP000438">
    <property type="protein sequence ID" value="ABJ11565.1"/>
    <property type="molecule type" value="Genomic_DNA"/>
</dbReference>
<dbReference type="Proteomes" id="UP000000653">
    <property type="component" value="Chromosome"/>
</dbReference>
<reference evidence="4 5" key="1">
    <citation type="journal article" date="2006" name="Genome Biol.">
        <title>Genomic analysis reveals that Pseudomonas aeruginosa virulence is combinatorial.</title>
        <authorList>
            <person name="Lee D.G."/>
            <person name="Urbach J.M."/>
            <person name="Wu G."/>
            <person name="Liberati N.T."/>
            <person name="Feinbaum R.L."/>
            <person name="Miyata S."/>
            <person name="Diggins L.T."/>
            <person name="He J."/>
            <person name="Saucier M."/>
            <person name="Deziel E."/>
            <person name="Friedman L."/>
            <person name="Li L."/>
            <person name="Grills G."/>
            <person name="Montgomery K."/>
            <person name="Kucherlapati R."/>
            <person name="Rahme L.G."/>
            <person name="Ausubel F.M."/>
        </authorList>
    </citation>
    <scope>NUCLEOTIDE SEQUENCE [LARGE SCALE GENOMIC DNA]</scope>
    <source>
        <strain evidence="4 5">UCBPP-PA14</strain>
    </source>
</reference>